<organism evidence="4 5">
    <name type="scientific">Polypedilum vanderplanki</name>
    <name type="common">Sleeping chironomid midge</name>
    <dbReference type="NCBI Taxonomy" id="319348"/>
    <lineage>
        <taxon>Eukaryota</taxon>
        <taxon>Metazoa</taxon>
        <taxon>Ecdysozoa</taxon>
        <taxon>Arthropoda</taxon>
        <taxon>Hexapoda</taxon>
        <taxon>Insecta</taxon>
        <taxon>Pterygota</taxon>
        <taxon>Neoptera</taxon>
        <taxon>Endopterygota</taxon>
        <taxon>Diptera</taxon>
        <taxon>Nematocera</taxon>
        <taxon>Chironomoidea</taxon>
        <taxon>Chironomidae</taxon>
        <taxon>Chironominae</taxon>
        <taxon>Polypedilum</taxon>
        <taxon>Polypedilum</taxon>
    </lineage>
</organism>
<accession>A0A9J6BN60</accession>
<reference evidence="4" key="1">
    <citation type="submission" date="2021-03" db="EMBL/GenBank/DDBJ databases">
        <title>Chromosome level genome of the anhydrobiotic midge Polypedilum vanderplanki.</title>
        <authorList>
            <person name="Yoshida Y."/>
            <person name="Kikawada T."/>
            <person name="Gusev O."/>
        </authorList>
    </citation>
    <scope>NUCLEOTIDE SEQUENCE</scope>
    <source>
        <strain evidence="4">NIAS01</strain>
        <tissue evidence="4">Whole body or cell culture</tissue>
    </source>
</reference>
<dbReference type="GO" id="GO:0006508">
    <property type="term" value="P:proteolysis"/>
    <property type="evidence" value="ECO:0007669"/>
    <property type="project" value="InterPro"/>
</dbReference>
<dbReference type="OrthoDB" id="10372996at2759"/>
<dbReference type="PROSITE" id="PS50240">
    <property type="entry name" value="TRYPSIN_DOM"/>
    <property type="match status" value="1"/>
</dbReference>
<gene>
    <name evidence="4" type="ORF">PVAND_001100</name>
</gene>
<dbReference type="SUPFAM" id="SSF50494">
    <property type="entry name" value="Trypsin-like serine proteases"/>
    <property type="match status" value="1"/>
</dbReference>
<keyword evidence="5" id="KW-1185">Reference proteome</keyword>
<dbReference type="InterPro" id="IPR001254">
    <property type="entry name" value="Trypsin_dom"/>
</dbReference>
<comment type="caution">
    <text evidence="4">The sequence shown here is derived from an EMBL/GenBank/DDBJ whole genome shotgun (WGS) entry which is preliminary data.</text>
</comment>
<dbReference type="PANTHER" id="PTHR24260:SF132">
    <property type="entry name" value="PEPTIDASE S1 DOMAIN-CONTAINING PROTEIN"/>
    <property type="match status" value="1"/>
</dbReference>
<dbReference type="Proteomes" id="UP001107558">
    <property type="component" value="Chromosome 3"/>
</dbReference>
<feature type="domain" description="Peptidase S1" evidence="3">
    <location>
        <begin position="54"/>
        <end position="311"/>
    </location>
</feature>
<comment type="similarity">
    <text evidence="1">Belongs to the peptidase S1 family. CLIP subfamily.</text>
</comment>
<feature type="signal peptide" evidence="2">
    <location>
        <begin position="1"/>
        <end position="17"/>
    </location>
</feature>
<evidence type="ECO:0000259" key="3">
    <source>
        <dbReference type="PROSITE" id="PS50240"/>
    </source>
</evidence>
<dbReference type="GO" id="GO:0004252">
    <property type="term" value="F:serine-type endopeptidase activity"/>
    <property type="evidence" value="ECO:0007669"/>
    <property type="project" value="InterPro"/>
</dbReference>
<dbReference type="InterPro" id="IPR043504">
    <property type="entry name" value="Peptidase_S1_PA_chymotrypsin"/>
</dbReference>
<feature type="chain" id="PRO_5039923521" description="Peptidase S1 domain-containing protein" evidence="2">
    <location>
        <begin position="18"/>
        <end position="313"/>
    </location>
</feature>
<evidence type="ECO:0000313" key="4">
    <source>
        <dbReference type="EMBL" id="KAG5670867.1"/>
    </source>
</evidence>
<proteinExistence type="inferred from homology"/>
<protein>
    <recommendedName>
        <fullName evidence="3">Peptidase S1 domain-containing protein</fullName>
    </recommendedName>
</protein>
<dbReference type="PANTHER" id="PTHR24260">
    <property type="match status" value="1"/>
</dbReference>
<evidence type="ECO:0000313" key="5">
    <source>
        <dbReference type="Proteomes" id="UP001107558"/>
    </source>
</evidence>
<dbReference type="InterPro" id="IPR051333">
    <property type="entry name" value="CLIP_Serine_Protease"/>
</dbReference>
<evidence type="ECO:0000256" key="1">
    <source>
        <dbReference type="ARBA" id="ARBA00024195"/>
    </source>
</evidence>
<name>A0A9J6BN60_POLVA</name>
<dbReference type="Gene3D" id="2.40.10.10">
    <property type="entry name" value="Trypsin-like serine proteases"/>
    <property type="match status" value="1"/>
</dbReference>
<evidence type="ECO:0000256" key="2">
    <source>
        <dbReference type="SAM" id="SignalP"/>
    </source>
</evidence>
<dbReference type="SMART" id="SM00020">
    <property type="entry name" value="Tryp_SPc"/>
    <property type="match status" value="1"/>
</dbReference>
<dbReference type="AlphaFoldDB" id="A0A9J6BN60"/>
<sequence length="313" mass="35764">MWIEFCLSILLLTQINCKTDFDNYEDHTTFDDEIIDDENITENCGIMSKASGLIQGGDFSSRHDFPWMASISTLNNKGIWLHKGSGSLISRKHVIVKARSVSFLDNEKNWIPLSTDRVKIYLGTTKHADARDEGSIEVGVRKIKNYRNARKVSSAFSIFNFAVITLDRNVKFNDFIKPICLWNLDETFENELIDKSAYAVGYGVDESGEVSHIRKHVRVTITSDSTCRNDYKDEIDAGKDSKFFCIISIESDKTPCHFDSQLYVKVDDVWYLKGILCSARMYMGFKICAVSYPVLAEDISPYVKWINDEMKKS</sequence>
<keyword evidence="2" id="KW-0732">Signal</keyword>
<dbReference type="EMBL" id="JADBJN010000003">
    <property type="protein sequence ID" value="KAG5670867.1"/>
    <property type="molecule type" value="Genomic_DNA"/>
</dbReference>
<dbReference type="Pfam" id="PF00089">
    <property type="entry name" value="Trypsin"/>
    <property type="match status" value="1"/>
</dbReference>
<dbReference type="InterPro" id="IPR009003">
    <property type="entry name" value="Peptidase_S1_PA"/>
</dbReference>